<reference evidence="2 3" key="1">
    <citation type="submission" date="2014-04" db="EMBL/GenBank/DDBJ databases">
        <title>Genome evolution of avian class.</title>
        <authorList>
            <person name="Zhang G."/>
            <person name="Li C."/>
        </authorList>
    </citation>
    <scope>NUCLEOTIDE SEQUENCE [LARGE SCALE GENOMIC DNA]</scope>
    <source>
        <strain evidence="2">BGI_N311</strain>
    </source>
</reference>
<gene>
    <name evidence="2" type="ORF">N311_08054</name>
</gene>
<dbReference type="AlphaFoldDB" id="A0A091NNK3"/>
<feature type="non-terminal residue" evidence="2">
    <location>
        <position position="1"/>
    </location>
</feature>
<organism evidence="2 3">
    <name type="scientific">Apaloderma vittatum</name>
    <name type="common">Bar-tailed trogon</name>
    <dbReference type="NCBI Taxonomy" id="57397"/>
    <lineage>
        <taxon>Eukaryota</taxon>
        <taxon>Metazoa</taxon>
        <taxon>Chordata</taxon>
        <taxon>Craniata</taxon>
        <taxon>Vertebrata</taxon>
        <taxon>Euteleostomi</taxon>
        <taxon>Archelosauria</taxon>
        <taxon>Archosauria</taxon>
        <taxon>Dinosauria</taxon>
        <taxon>Saurischia</taxon>
        <taxon>Theropoda</taxon>
        <taxon>Coelurosauria</taxon>
        <taxon>Aves</taxon>
        <taxon>Neognathae</taxon>
        <taxon>Neoaves</taxon>
        <taxon>Telluraves</taxon>
        <taxon>Coraciimorphae</taxon>
        <taxon>Trogoniformes</taxon>
        <taxon>Trogonidae</taxon>
        <taxon>Apaloderma</taxon>
    </lineage>
</organism>
<dbReference type="PANTHER" id="PTHR10825:SF31">
    <property type="entry name" value="POLYCOMB GROUP RING FINGER PROTEIN 2"/>
    <property type="match status" value="1"/>
</dbReference>
<feature type="domain" description="RAWUL" evidence="1">
    <location>
        <begin position="90"/>
        <end position="154"/>
    </location>
</feature>
<dbReference type="Pfam" id="PF16207">
    <property type="entry name" value="RAWUL"/>
    <property type="match status" value="1"/>
</dbReference>
<protein>
    <submittedName>
        <fullName evidence="2">Polycomb group RING finger protein 2</fullName>
    </submittedName>
</protein>
<accession>A0A091NNK3</accession>
<dbReference type="EMBL" id="KL371905">
    <property type="protein sequence ID" value="KFP81085.1"/>
    <property type="molecule type" value="Genomic_DNA"/>
</dbReference>
<evidence type="ECO:0000313" key="3">
    <source>
        <dbReference type="Proteomes" id="UP000054244"/>
    </source>
</evidence>
<dbReference type="GO" id="GO:0035102">
    <property type="term" value="C:PRC1 complex"/>
    <property type="evidence" value="ECO:0007669"/>
    <property type="project" value="TreeGrafter"/>
</dbReference>
<dbReference type="PANTHER" id="PTHR10825">
    <property type="entry name" value="RING FINGER DOMAIN-CONTAINING, POLYCOMB GROUP COMPONENT"/>
    <property type="match status" value="1"/>
</dbReference>
<dbReference type="Proteomes" id="UP000054244">
    <property type="component" value="Unassembled WGS sequence"/>
</dbReference>
<dbReference type="GO" id="GO:1990841">
    <property type="term" value="F:promoter-specific chromatin binding"/>
    <property type="evidence" value="ECO:0007669"/>
    <property type="project" value="TreeGrafter"/>
</dbReference>
<keyword evidence="3" id="KW-1185">Reference proteome</keyword>
<evidence type="ECO:0000313" key="2">
    <source>
        <dbReference type="EMBL" id="KFP81085.1"/>
    </source>
</evidence>
<sequence>PLRSDKTLQDIVYKLVPGLFKDEMKRRRDFYAAYPVAEVPNGSNEDRGEVSEQDKGNLTDDEIVSLSIEFYEGSRYPTPLPLRPQKNGVRFLRCPAAMTVMHLAKFLRNKMDVPSKYKVEVLYEDEPLKEYYTLMDITYIYPWRRNGPLPLKYRV</sequence>
<name>A0A091NNK3_APAVI</name>
<feature type="non-terminal residue" evidence="2">
    <location>
        <position position="155"/>
    </location>
</feature>
<dbReference type="GO" id="GO:0000122">
    <property type="term" value="P:negative regulation of transcription by RNA polymerase II"/>
    <property type="evidence" value="ECO:0007669"/>
    <property type="project" value="TreeGrafter"/>
</dbReference>
<dbReference type="InterPro" id="IPR032443">
    <property type="entry name" value="RAWUL"/>
</dbReference>
<dbReference type="Gene3D" id="3.10.20.90">
    <property type="entry name" value="Phosphatidylinositol 3-kinase Catalytic Subunit, Chain A, domain 1"/>
    <property type="match status" value="1"/>
</dbReference>
<evidence type="ECO:0000259" key="1">
    <source>
        <dbReference type="Pfam" id="PF16207"/>
    </source>
</evidence>
<proteinExistence type="predicted"/>